<keyword evidence="2" id="KW-1133">Transmembrane helix</keyword>
<feature type="compositionally biased region" description="Polar residues" evidence="1">
    <location>
        <begin position="145"/>
        <end position="158"/>
    </location>
</feature>
<evidence type="ECO:0000256" key="1">
    <source>
        <dbReference type="SAM" id="MobiDB-lite"/>
    </source>
</evidence>
<gene>
    <name evidence="3" type="ORF">WMO28_04050</name>
</gene>
<reference evidence="3 4" key="1">
    <citation type="submission" date="2024-03" db="EMBL/GenBank/DDBJ databases">
        <title>Human intestinal bacterial collection.</title>
        <authorList>
            <person name="Pauvert C."/>
            <person name="Hitch T.C.A."/>
            <person name="Clavel T."/>
        </authorList>
    </citation>
    <scope>NUCLEOTIDE SEQUENCE [LARGE SCALE GENOMIC DNA]</scope>
    <source>
        <strain evidence="3 4">CLA-JM-H16</strain>
    </source>
</reference>
<proteinExistence type="predicted"/>
<feature type="transmembrane region" description="Helical" evidence="2">
    <location>
        <begin position="170"/>
        <end position="191"/>
    </location>
</feature>
<evidence type="ECO:0000313" key="3">
    <source>
        <dbReference type="EMBL" id="MEQ2370125.1"/>
    </source>
</evidence>
<dbReference type="RefSeq" id="WP_349056147.1">
    <property type="nucleotide sequence ID" value="NZ_JBBMEJ010000003.1"/>
</dbReference>
<evidence type="ECO:0000313" key="4">
    <source>
        <dbReference type="Proteomes" id="UP001473063"/>
    </source>
</evidence>
<keyword evidence="4" id="KW-1185">Reference proteome</keyword>
<feature type="compositionally biased region" description="Basic and acidic residues" evidence="1">
    <location>
        <begin position="81"/>
        <end position="94"/>
    </location>
</feature>
<sequence length="199" mass="22113">MAGEKCQVCGGKVVNGRCSLCGMPYRNDEVLYHLNEPREVHYGHASARVREKMRGYAEMSGTGKTQQRSANGTAGMPGTVRTEKKGNTGKRREIAATVQRSQNSGSMPGNMSGQTRGNMQRGFGTRTGRGGISELNRQKTEKTSADMNQRKVMNQRENQPSEKKKSGSKAWIIIWFIIGIICAAPEMWKLFLNWLVNNL</sequence>
<dbReference type="EMBL" id="JBBMEJ010000003">
    <property type="protein sequence ID" value="MEQ2370125.1"/>
    <property type="molecule type" value="Genomic_DNA"/>
</dbReference>
<feature type="region of interest" description="Disordered" evidence="1">
    <location>
        <begin position="59"/>
        <end position="164"/>
    </location>
</feature>
<keyword evidence="2" id="KW-0812">Transmembrane</keyword>
<evidence type="ECO:0000256" key="2">
    <source>
        <dbReference type="SAM" id="Phobius"/>
    </source>
</evidence>
<name>A0ABV1BBW3_9FIRM</name>
<accession>A0ABV1BBW3</accession>
<dbReference type="Proteomes" id="UP001473063">
    <property type="component" value="Unassembled WGS sequence"/>
</dbReference>
<comment type="caution">
    <text evidence="3">The sequence shown here is derived from an EMBL/GenBank/DDBJ whole genome shotgun (WGS) entry which is preliminary data.</text>
</comment>
<feature type="compositionally biased region" description="Polar residues" evidence="1">
    <location>
        <begin position="62"/>
        <end position="72"/>
    </location>
</feature>
<keyword evidence="2" id="KW-0472">Membrane</keyword>
<protein>
    <recommendedName>
        <fullName evidence="5">Zinc ribbon domain-containing protein</fullName>
    </recommendedName>
</protein>
<feature type="compositionally biased region" description="Polar residues" evidence="1">
    <location>
        <begin position="98"/>
        <end position="118"/>
    </location>
</feature>
<evidence type="ECO:0008006" key="5">
    <source>
        <dbReference type="Google" id="ProtNLM"/>
    </source>
</evidence>
<organism evidence="3 4">
    <name type="scientific">Blautia aquisgranensis</name>
    <dbReference type="NCBI Taxonomy" id="3133153"/>
    <lineage>
        <taxon>Bacteria</taxon>
        <taxon>Bacillati</taxon>
        <taxon>Bacillota</taxon>
        <taxon>Clostridia</taxon>
        <taxon>Lachnospirales</taxon>
        <taxon>Lachnospiraceae</taxon>
        <taxon>Blautia</taxon>
    </lineage>
</organism>